<dbReference type="Proteomes" id="UP001055879">
    <property type="component" value="Linkage Group LG02"/>
</dbReference>
<dbReference type="EMBL" id="CM042048">
    <property type="protein sequence ID" value="KAI3759745.1"/>
    <property type="molecule type" value="Genomic_DNA"/>
</dbReference>
<name>A0ACB9ELZ6_ARCLA</name>
<accession>A0ACB9ELZ6</accession>
<proteinExistence type="predicted"/>
<reference evidence="1 2" key="2">
    <citation type="journal article" date="2022" name="Mol. Ecol. Resour.">
        <title>The genomes of chicory, endive, great burdock and yacon provide insights into Asteraceae paleo-polyploidization history and plant inulin production.</title>
        <authorList>
            <person name="Fan W."/>
            <person name="Wang S."/>
            <person name="Wang H."/>
            <person name="Wang A."/>
            <person name="Jiang F."/>
            <person name="Liu H."/>
            <person name="Zhao H."/>
            <person name="Xu D."/>
            <person name="Zhang Y."/>
        </authorList>
    </citation>
    <scope>NUCLEOTIDE SEQUENCE [LARGE SCALE GENOMIC DNA]</scope>
    <source>
        <strain evidence="2">cv. Niubang</strain>
    </source>
</reference>
<reference evidence="2" key="1">
    <citation type="journal article" date="2022" name="Mol. Ecol. Resour.">
        <title>The genomes of chicory, endive, great burdock and yacon provide insights into Asteraceae palaeo-polyploidization history and plant inulin production.</title>
        <authorList>
            <person name="Fan W."/>
            <person name="Wang S."/>
            <person name="Wang H."/>
            <person name="Wang A."/>
            <person name="Jiang F."/>
            <person name="Liu H."/>
            <person name="Zhao H."/>
            <person name="Xu D."/>
            <person name="Zhang Y."/>
        </authorList>
    </citation>
    <scope>NUCLEOTIDE SEQUENCE [LARGE SCALE GENOMIC DNA]</scope>
    <source>
        <strain evidence="2">cv. Niubang</strain>
    </source>
</reference>
<keyword evidence="2" id="KW-1185">Reference proteome</keyword>
<comment type="caution">
    <text evidence="1">The sequence shown here is derived from an EMBL/GenBank/DDBJ whole genome shotgun (WGS) entry which is preliminary data.</text>
</comment>
<organism evidence="1 2">
    <name type="scientific">Arctium lappa</name>
    <name type="common">Greater burdock</name>
    <name type="synonym">Lappa major</name>
    <dbReference type="NCBI Taxonomy" id="4217"/>
    <lineage>
        <taxon>Eukaryota</taxon>
        <taxon>Viridiplantae</taxon>
        <taxon>Streptophyta</taxon>
        <taxon>Embryophyta</taxon>
        <taxon>Tracheophyta</taxon>
        <taxon>Spermatophyta</taxon>
        <taxon>Magnoliopsida</taxon>
        <taxon>eudicotyledons</taxon>
        <taxon>Gunneridae</taxon>
        <taxon>Pentapetalae</taxon>
        <taxon>asterids</taxon>
        <taxon>campanulids</taxon>
        <taxon>Asterales</taxon>
        <taxon>Asteraceae</taxon>
        <taxon>Carduoideae</taxon>
        <taxon>Cardueae</taxon>
        <taxon>Arctiinae</taxon>
        <taxon>Arctium</taxon>
    </lineage>
</organism>
<evidence type="ECO:0000313" key="2">
    <source>
        <dbReference type="Proteomes" id="UP001055879"/>
    </source>
</evidence>
<sequence>MKVDWRLKGKLLMNTQSDWEMEEQYLLKLPKKLQGCINQVQNRNQSGVSEQDIMNEAKEMLKLDASYKKGFKFDHVWHIMKDCENILNVNATPQYQRQSPYQSPSPGPGSSSGTDVGLPSLNLNDEQGITLTQRPIGVKKAKSKLQSYDKIESLVKASRKMSEAINKNNEVIMKKNEVQAEKNAINTRLADDKIMFTDLDSITNLVFYEFIKNEQNRISRKRAQECEVDTYGQGSEYQGSQYRASQHQGSGEEGVQDQAERSQNVAGNFSHYIASGN</sequence>
<gene>
    <name evidence="1" type="ORF">L6452_07780</name>
</gene>
<protein>
    <submittedName>
        <fullName evidence="1">Uncharacterized protein</fullName>
    </submittedName>
</protein>
<evidence type="ECO:0000313" key="1">
    <source>
        <dbReference type="EMBL" id="KAI3759745.1"/>
    </source>
</evidence>